<dbReference type="AlphaFoldDB" id="A0A1G2AXK5"/>
<reference evidence="1 2" key="1">
    <citation type="journal article" date="2016" name="Nat. Commun.">
        <title>Thousands of microbial genomes shed light on interconnected biogeochemical processes in an aquifer system.</title>
        <authorList>
            <person name="Anantharaman K."/>
            <person name="Brown C.T."/>
            <person name="Hug L.A."/>
            <person name="Sharon I."/>
            <person name="Castelle C.J."/>
            <person name="Probst A.J."/>
            <person name="Thomas B.C."/>
            <person name="Singh A."/>
            <person name="Wilkins M.J."/>
            <person name="Karaoz U."/>
            <person name="Brodie E.L."/>
            <person name="Williams K.H."/>
            <person name="Hubbard S.S."/>
            <person name="Banfield J.F."/>
        </authorList>
    </citation>
    <scope>NUCLEOTIDE SEQUENCE [LARGE SCALE GENOMIC DNA]</scope>
</reference>
<sequence length="161" mass="18636">MRDVDIPFISSYNNQPLVAVKYKSHGITIFYQDQSWSYPKAKEMVKRCTMIQGMPLCVMYMAGTEKDRSELMLGNESMGKDCGYPENFHMKEGKIVWTNLRTKEDEEDPTVTKFFYSGDGGKNFDSFSIKGAVYDIKPWGRYFSYLHSDRKNLSLVEVSDK</sequence>
<accession>A0A1G2AXK5</accession>
<protein>
    <submittedName>
        <fullName evidence="1">Uncharacterized protein</fullName>
    </submittedName>
</protein>
<comment type="caution">
    <text evidence="1">The sequence shown here is derived from an EMBL/GenBank/DDBJ whole genome shotgun (WGS) entry which is preliminary data.</text>
</comment>
<proteinExistence type="predicted"/>
<name>A0A1G2AXK5_9BACT</name>
<dbReference type="EMBL" id="MHKD01000044">
    <property type="protein sequence ID" value="OGY81425.1"/>
    <property type="molecule type" value="Genomic_DNA"/>
</dbReference>
<evidence type="ECO:0000313" key="2">
    <source>
        <dbReference type="Proteomes" id="UP000176952"/>
    </source>
</evidence>
<dbReference type="Proteomes" id="UP000176952">
    <property type="component" value="Unassembled WGS sequence"/>
</dbReference>
<gene>
    <name evidence="1" type="ORF">A3F54_02155</name>
</gene>
<evidence type="ECO:0000313" key="1">
    <source>
        <dbReference type="EMBL" id="OGY81425.1"/>
    </source>
</evidence>
<organism evidence="1 2">
    <name type="scientific">Candidatus Kerfeldbacteria bacterium RIFCSPHIGHO2_12_FULL_48_17</name>
    <dbReference type="NCBI Taxonomy" id="1798542"/>
    <lineage>
        <taxon>Bacteria</taxon>
        <taxon>Candidatus Kerfeldiibacteriota</taxon>
    </lineage>
</organism>